<keyword evidence="11 14" id="KW-0170">Cobalt</keyword>
<evidence type="ECO:0000259" key="17">
    <source>
        <dbReference type="Pfam" id="PF02867"/>
    </source>
</evidence>
<dbReference type="RefSeq" id="WP_095044115.1">
    <property type="nucleotide sequence ID" value="NZ_LN890655.1"/>
</dbReference>
<evidence type="ECO:0000256" key="2">
    <source>
        <dbReference type="ARBA" id="ARBA00007405"/>
    </source>
</evidence>
<feature type="domain" description="Ribonucleotide reductase large subunit N-terminal" evidence="16">
    <location>
        <begin position="17"/>
        <end position="94"/>
    </location>
</feature>
<evidence type="ECO:0000259" key="18">
    <source>
        <dbReference type="Pfam" id="PF12637"/>
    </source>
</evidence>
<dbReference type="Gene3D" id="3.20.70.20">
    <property type="match status" value="1"/>
</dbReference>
<reference evidence="19" key="1">
    <citation type="submission" date="2016-01" db="EMBL/GenBank/DDBJ databases">
        <authorList>
            <person name="Mcilroy J.S."/>
            <person name="Karst M S."/>
            <person name="Albertsen M."/>
        </authorList>
    </citation>
    <scope>NUCLEOTIDE SEQUENCE</scope>
    <source>
        <strain evidence="19">Cfx-K</strain>
    </source>
</reference>
<dbReference type="GO" id="GO:0009263">
    <property type="term" value="P:deoxyribonucleotide biosynthetic process"/>
    <property type="evidence" value="ECO:0007669"/>
    <property type="project" value="UniProtKB-KW"/>
</dbReference>
<keyword evidence="7 14" id="KW-0547">Nucleotide-binding</keyword>
<keyword evidence="9" id="KW-0215">Deoxyribonucleotide synthesis</keyword>
<dbReference type="OrthoDB" id="9762933at2"/>
<evidence type="ECO:0000256" key="6">
    <source>
        <dbReference type="ARBA" id="ARBA00022634"/>
    </source>
</evidence>
<dbReference type="KEGG" id="pbf:CFX0092_A2954"/>
<dbReference type="GO" id="GO:0005524">
    <property type="term" value="F:ATP binding"/>
    <property type="evidence" value="ECO:0007669"/>
    <property type="project" value="InterPro"/>
</dbReference>
<name>A0A160T4V9_9CHLR</name>
<evidence type="ECO:0000259" key="16">
    <source>
        <dbReference type="Pfam" id="PF00317"/>
    </source>
</evidence>
<dbReference type="Pfam" id="PF00317">
    <property type="entry name" value="Ribonuc_red_lgN"/>
    <property type="match status" value="1"/>
</dbReference>
<dbReference type="Proteomes" id="UP000215027">
    <property type="component" value="Chromosome I"/>
</dbReference>
<dbReference type="Pfam" id="PF12637">
    <property type="entry name" value="TSCPD"/>
    <property type="match status" value="1"/>
</dbReference>
<dbReference type="EC" id="1.17.4.1" evidence="3 14"/>
<keyword evidence="8 14" id="KW-0560">Oxidoreductase</keyword>
<evidence type="ECO:0000256" key="4">
    <source>
        <dbReference type="ARBA" id="ARBA00014409"/>
    </source>
</evidence>
<dbReference type="InterPro" id="IPR024434">
    <property type="entry name" value="TSCPD_dom"/>
</dbReference>
<evidence type="ECO:0000256" key="15">
    <source>
        <dbReference type="SAM" id="MobiDB-lite"/>
    </source>
</evidence>
<dbReference type="PRINTS" id="PR01183">
    <property type="entry name" value="RIBORDTASEM1"/>
</dbReference>
<dbReference type="Pfam" id="PF02867">
    <property type="entry name" value="Ribonuc_red_lgC"/>
    <property type="match status" value="1"/>
</dbReference>
<dbReference type="GO" id="GO:0071897">
    <property type="term" value="P:DNA biosynthetic process"/>
    <property type="evidence" value="ECO:0007669"/>
    <property type="project" value="UniProtKB-KW"/>
</dbReference>
<dbReference type="InterPro" id="IPR050862">
    <property type="entry name" value="RdRp_reductase_class-2"/>
</dbReference>
<keyword evidence="10" id="KW-1015">Disulfide bond</keyword>
<dbReference type="CDD" id="cd02888">
    <property type="entry name" value="RNR_II_dimer"/>
    <property type="match status" value="1"/>
</dbReference>
<evidence type="ECO:0000256" key="1">
    <source>
        <dbReference type="ARBA" id="ARBA00001922"/>
    </source>
</evidence>
<dbReference type="UniPathway" id="UPA00326"/>
<keyword evidence="5 14" id="KW-0846">Cobalamin</keyword>
<dbReference type="GO" id="GO:0031419">
    <property type="term" value="F:cobalamin binding"/>
    <property type="evidence" value="ECO:0007669"/>
    <property type="project" value="UniProtKB-KW"/>
</dbReference>
<evidence type="ECO:0000256" key="3">
    <source>
        <dbReference type="ARBA" id="ARBA00012274"/>
    </source>
</evidence>
<dbReference type="GO" id="GO:0004748">
    <property type="term" value="F:ribonucleoside-diphosphate reductase activity, thioredoxin disulfide as acceptor"/>
    <property type="evidence" value="ECO:0007669"/>
    <property type="project" value="UniProtKB-EC"/>
</dbReference>
<comment type="function">
    <text evidence="12 14">Catalyzes the reduction of ribonucleotides to deoxyribonucleotides. May function to provide a pool of deoxyribonucleotide precursors for DNA repair during oxygen limitation and/or for immediate growth after restoration of oxygen.</text>
</comment>
<evidence type="ECO:0000256" key="8">
    <source>
        <dbReference type="ARBA" id="ARBA00023002"/>
    </source>
</evidence>
<proteinExistence type="inferred from homology"/>
<dbReference type="SUPFAM" id="SSF48168">
    <property type="entry name" value="R1 subunit of ribonucleotide reductase, N-terminal domain"/>
    <property type="match status" value="1"/>
</dbReference>
<accession>A0A160T4V9</accession>
<keyword evidence="20" id="KW-1185">Reference proteome</keyword>
<evidence type="ECO:0000256" key="9">
    <source>
        <dbReference type="ARBA" id="ARBA00023116"/>
    </source>
</evidence>
<evidence type="ECO:0000313" key="19">
    <source>
        <dbReference type="EMBL" id="CUS04832.2"/>
    </source>
</evidence>
<dbReference type="PANTHER" id="PTHR43371:SF1">
    <property type="entry name" value="RIBONUCLEOSIDE-DIPHOSPHATE REDUCTASE"/>
    <property type="match status" value="1"/>
</dbReference>
<dbReference type="InterPro" id="IPR013344">
    <property type="entry name" value="RNR_NrdJ/NrdZ"/>
</dbReference>
<keyword evidence="6 14" id="KW-0237">DNA synthesis</keyword>
<feature type="region of interest" description="Disordered" evidence="15">
    <location>
        <begin position="767"/>
        <end position="787"/>
    </location>
</feature>
<organism evidence="19 20">
    <name type="scientific">Candidatus Promineifilum breve</name>
    <dbReference type="NCBI Taxonomy" id="1806508"/>
    <lineage>
        <taxon>Bacteria</taxon>
        <taxon>Bacillati</taxon>
        <taxon>Chloroflexota</taxon>
        <taxon>Ardenticatenia</taxon>
        <taxon>Candidatus Promineifilales</taxon>
        <taxon>Candidatus Promineifilaceae</taxon>
        <taxon>Candidatus Promineifilum</taxon>
    </lineage>
</organism>
<dbReference type="NCBIfam" id="TIGR02504">
    <property type="entry name" value="NrdJ_Z"/>
    <property type="match status" value="1"/>
</dbReference>
<dbReference type="InterPro" id="IPR008926">
    <property type="entry name" value="RNR_R1-su_N"/>
</dbReference>
<comment type="similarity">
    <text evidence="2 14">Belongs to the ribonucleoside diphosphate reductase class-2 family.</text>
</comment>
<dbReference type="AlphaFoldDB" id="A0A160T4V9"/>
<evidence type="ECO:0000313" key="20">
    <source>
        <dbReference type="Proteomes" id="UP000215027"/>
    </source>
</evidence>
<sequence>MSTTVAPIIAAPSLNLPENSLAVLRRRYLRRGPDGQPIETVEEMFRRVAHHIALVEADHGGDVAATEETFYKLMTELRFFPNSPTFTGAGTPLGQLAACFVLPIADDMGRDPAGIFQTLRDAALIQQTGGGNGFAFSRLRPKDDHVKSSAGKATGPVGFLRVYDQAFGEIAQGGTRRGANMAVLRVDHPDIFEFISCKASEYAITNFNISVGVTDKFIQAVKDDADFDLINPRDGRVWRTVRARDLFDEIVKYAHRNGEPGVLFLDAANRSNPVPHLYELEATNPCGEQWLGPYENCCLGSINLGQHVTADGKIDWELLRRSTEESTLFLDNVVTANAYVPAVAQLREAALNARRIGLGIMGLGDLFYRVGVRYGSEEGQALAGAIFEFIRYHCLRTSIDLARERGPFLAISGSIYDPQNFRWSAPKATVKSRKNFGRPALDWPGLVADIKTHGLRNAAQTTVAPTGTIATVAGIEGYGCEPVFALAYVRHVNDNGKDLQLQYTSPLFEEALLAAGLDEATRDEIIAEVNRVGSCQHVDKLPARLRDTFVVSSDITPDEHVRMQAAIQAFVDNSISKTCNFPVGATPEDVAEAYMLAWELGCKGLTVYVTGSRETVTLETHATKDAKAKADQVAAEPAKQLTIWRESKKPRSRVLQGETSRISTPLGATYVTVNHNGDGQPFEVFIQTAKAGSDTAAVSEAIGRLISYLLRLASPVSPRDRLKEMVNQLSGIGGGRPLGFGPQRVLSLPDGVAQVLDDFLNRSAEEPETAYTNGNSNGHGAPVLGQPEPAHATVTARTVGDLCPECGNSSVINEEGCRKCNSCGYSEC</sequence>
<feature type="domain" description="TSCPD" evidence="18">
    <location>
        <begin position="651"/>
        <end position="759"/>
    </location>
</feature>
<evidence type="ECO:0000256" key="7">
    <source>
        <dbReference type="ARBA" id="ARBA00022741"/>
    </source>
</evidence>
<feature type="domain" description="Ribonucleotide reductase large subunit C-terminal" evidence="17">
    <location>
        <begin position="97"/>
        <end position="608"/>
    </location>
</feature>
<dbReference type="PANTHER" id="PTHR43371">
    <property type="entry name" value="VITAMIN B12-DEPENDENT RIBONUCLEOTIDE REDUCTASE"/>
    <property type="match status" value="1"/>
</dbReference>
<evidence type="ECO:0000256" key="5">
    <source>
        <dbReference type="ARBA" id="ARBA00022628"/>
    </source>
</evidence>
<gene>
    <name evidence="19" type="ORF">CFX0092_A2954</name>
</gene>
<dbReference type="SUPFAM" id="SSF51998">
    <property type="entry name" value="PFL-like glycyl radical enzymes"/>
    <property type="match status" value="1"/>
</dbReference>
<evidence type="ECO:0000256" key="13">
    <source>
        <dbReference type="ARBA" id="ARBA00047754"/>
    </source>
</evidence>
<dbReference type="EMBL" id="LN890655">
    <property type="protein sequence ID" value="CUS04832.2"/>
    <property type="molecule type" value="Genomic_DNA"/>
</dbReference>
<comment type="cofactor">
    <cofactor evidence="1 14">
        <name>adenosylcob(III)alamin</name>
        <dbReference type="ChEBI" id="CHEBI:18408"/>
    </cofactor>
</comment>
<comment type="catalytic activity">
    <reaction evidence="13 14">
        <text>a 2'-deoxyribonucleoside 5'-diphosphate + [thioredoxin]-disulfide + H2O = a ribonucleoside 5'-diphosphate + [thioredoxin]-dithiol</text>
        <dbReference type="Rhea" id="RHEA:23252"/>
        <dbReference type="Rhea" id="RHEA-COMP:10698"/>
        <dbReference type="Rhea" id="RHEA-COMP:10700"/>
        <dbReference type="ChEBI" id="CHEBI:15377"/>
        <dbReference type="ChEBI" id="CHEBI:29950"/>
        <dbReference type="ChEBI" id="CHEBI:50058"/>
        <dbReference type="ChEBI" id="CHEBI:57930"/>
        <dbReference type="ChEBI" id="CHEBI:73316"/>
        <dbReference type="EC" id="1.17.4.1"/>
    </reaction>
</comment>
<protein>
    <recommendedName>
        <fullName evidence="4 14">Vitamin B12-dependent ribonucleotide reductase</fullName>
        <ecNumber evidence="3 14">1.17.4.1</ecNumber>
    </recommendedName>
</protein>
<dbReference type="InterPro" id="IPR000788">
    <property type="entry name" value="RNR_lg_C"/>
</dbReference>
<dbReference type="InterPro" id="IPR013509">
    <property type="entry name" value="RNR_lsu_N"/>
</dbReference>
<evidence type="ECO:0000256" key="14">
    <source>
        <dbReference type="RuleBase" id="RU364064"/>
    </source>
</evidence>
<evidence type="ECO:0000256" key="10">
    <source>
        <dbReference type="ARBA" id="ARBA00023157"/>
    </source>
</evidence>
<evidence type="ECO:0000256" key="12">
    <source>
        <dbReference type="ARBA" id="ARBA00025437"/>
    </source>
</evidence>
<evidence type="ECO:0000256" key="11">
    <source>
        <dbReference type="ARBA" id="ARBA00023285"/>
    </source>
</evidence>